<dbReference type="EMBL" id="CP159290">
    <property type="protein sequence ID" value="XCH29464.1"/>
    <property type="molecule type" value="Genomic_DNA"/>
</dbReference>
<dbReference type="Pfam" id="PF20578">
    <property type="entry name" value="aBig_2"/>
    <property type="match status" value="1"/>
</dbReference>
<dbReference type="RefSeq" id="WP_353707731.1">
    <property type="nucleotide sequence ID" value="NZ_CP159290.1"/>
</dbReference>
<dbReference type="Pfam" id="PF13385">
    <property type="entry name" value="Laminin_G_3"/>
    <property type="match status" value="1"/>
</dbReference>
<dbReference type="Pfam" id="PF20736">
    <property type="entry name" value="Glyco_hydro127M"/>
    <property type="match status" value="1"/>
</dbReference>
<keyword evidence="1" id="KW-0732">Signal</keyword>
<accession>A0AAU8FYI8</accession>
<dbReference type="InterPro" id="IPR025883">
    <property type="entry name" value="Cadherin-like_domain"/>
</dbReference>
<feature type="domain" description="Cadherin-like beta-sandwich-like" evidence="3">
    <location>
        <begin position="1206"/>
        <end position="1290"/>
    </location>
</feature>
<feature type="signal peptide" evidence="1">
    <location>
        <begin position="1"/>
        <end position="39"/>
    </location>
</feature>
<feature type="chain" id="PRO_5043369707" evidence="1">
    <location>
        <begin position="40"/>
        <end position="1396"/>
    </location>
</feature>
<dbReference type="InterPro" id="IPR012878">
    <property type="entry name" value="Beta-AFase-like_GH127_cat"/>
</dbReference>
<dbReference type="Pfam" id="PF07944">
    <property type="entry name" value="Beta-AFase-like_GH127_cat"/>
    <property type="match status" value="1"/>
</dbReference>
<dbReference type="InterPro" id="IPR046780">
    <property type="entry name" value="aBig_2"/>
</dbReference>
<dbReference type="SUPFAM" id="SSF49899">
    <property type="entry name" value="Concanavalin A-like lectins/glucanases"/>
    <property type="match status" value="1"/>
</dbReference>
<evidence type="ECO:0000313" key="7">
    <source>
        <dbReference type="EMBL" id="XCH29464.1"/>
    </source>
</evidence>
<feature type="domain" description="Glycoside hydrolase GH146 substrate-binding" evidence="5">
    <location>
        <begin position="1032"/>
        <end position="1137"/>
    </location>
</feature>
<evidence type="ECO:0000259" key="2">
    <source>
        <dbReference type="Pfam" id="PF07944"/>
    </source>
</evidence>
<dbReference type="InterPro" id="IPR049046">
    <property type="entry name" value="Beta-AFase-like_GH127_middle"/>
</dbReference>
<evidence type="ECO:0000259" key="3">
    <source>
        <dbReference type="Pfam" id="PF12733"/>
    </source>
</evidence>
<feature type="domain" description="Atrophied bacterial Ig" evidence="4">
    <location>
        <begin position="293"/>
        <end position="361"/>
    </location>
</feature>
<dbReference type="PANTHER" id="PTHR31151:SF0">
    <property type="entry name" value="PROLINE-TRNA LIGASE (DUF1680)"/>
    <property type="match status" value="1"/>
</dbReference>
<dbReference type="InterPro" id="IPR046544">
    <property type="entry name" value="GH146_SB_dom"/>
</dbReference>
<feature type="domain" description="Non-reducing end beta-L-arabinofuranosidase-like GH127 middle" evidence="6">
    <location>
        <begin position="797"/>
        <end position="892"/>
    </location>
</feature>
<evidence type="ECO:0000256" key="1">
    <source>
        <dbReference type="SAM" id="SignalP"/>
    </source>
</evidence>
<organism evidence="7">
    <name type="scientific">Cellulosimicrobium sp. ES-005</name>
    <dbReference type="NCBI Taxonomy" id="3163031"/>
    <lineage>
        <taxon>Bacteria</taxon>
        <taxon>Bacillati</taxon>
        <taxon>Actinomycetota</taxon>
        <taxon>Actinomycetes</taxon>
        <taxon>Micrococcales</taxon>
        <taxon>Promicromonosporaceae</taxon>
        <taxon>Cellulosimicrobium</taxon>
    </lineage>
</organism>
<proteinExistence type="predicted"/>
<evidence type="ECO:0000259" key="5">
    <source>
        <dbReference type="Pfam" id="PF20620"/>
    </source>
</evidence>
<dbReference type="InterPro" id="IPR013320">
    <property type="entry name" value="ConA-like_dom_sf"/>
</dbReference>
<evidence type="ECO:0000259" key="6">
    <source>
        <dbReference type="Pfam" id="PF20736"/>
    </source>
</evidence>
<dbReference type="Pfam" id="PF12733">
    <property type="entry name" value="Cadherin-like"/>
    <property type="match status" value="1"/>
</dbReference>
<reference evidence="7" key="1">
    <citation type="submission" date="2024-06" db="EMBL/GenBank/DDBJ databases">
        <title>Complete genome sequence of the cellulolytic actinobacterium, Cellulosimicrobium ES-005.</title>
        <authorList>
            <person name="Matthews C.T."/>
            <person name="Underwood K.D."/>
            <person name="Ghanchi K.M."/>
            <person name="Fields S.D."/>
            <person name="Gardner S.G."/>
        </authorList>
    </citation>
    <scope>NUCLEOTIDE SEQUENCE</scope>
    <source>
        <strain evidence="7">ES-005</strain>
    </source>
</reference>
<sequence length="1396" mass="149688">MHPRPTDGVRRRPGGAARLAAVAAAAALAVTAWAPSAVAADALPAPVLDLAFDGDVADASSLAHPVALRGHTGSVPTGYSYVDGVDGEGQALRLSGSTYLDLGSSTALQPEDLTLSFWVEPSGKLSGEHVITWNKRAYNSDGWYLSSESDTVPLALSVGPASGQPYKVRVASSDRAAFFPADEWTHVVVTYDHVTKDVAFYRNGEKVPSTVANAVGGDATGVLGSDPALPKTIGFNGPQYNGAYLKATLDDYRVYDAVADLGDVVGLYEESGRTVDRDAVAQDDADALSLPERATVALVLPTTGSRGSTVSWRSSHPDVIATDGTVVRPAIGEDDAHVTLTATVRYLDGEPVTRDLEVVVPAFVDETPLEDTALPSVLLSDDFLQNAAAKEHEYLLSLDSETFLYEFYKVGGLTPTTAAGYGGWERSNAVNFRGHAFGHYLSALAMSWSSTRDPETKDALFTEIEEGVGGLARVQDAYAAAHPGSAGYVSAFRESILDQVQGTGTSDENVIVPWYNLHKVLAGLLDVAEYVDGPVGDQALAVATEFGLYVQGRVAKLPSTDVMLRTEYGGMNEALYELFDLTGDVRIKEAAEAFDEVTFFRQLAAGQDVLPGKHANTQIPKLLGALKRYQVFTQNPEYYDLLTPAEKDELPMYLAAAENFFDIVVRDHTYVTGANSQAEHFHAPGSLHERADEQGTARNAETAETCNEYNMLKLARELFTLSKDVRYADYYENTFINTILASQNPETGTTTYFNPMASGYHRVYNLPFTEFWCCTGTGMESFSKLGDSIYFTGQGSVWVNMFFSSTVEHAEQNLRLTQEANLPNEDTVTFRVDALDGGAVAEDATLRLRVPSWIAGDPGLEVNGAAVEPVVSRGYVVLPVAAGDVVRYTMPMAASVVDTPDNPYFVAFRYGPVVLSTTLGEVPEPAWQGTGILVRSSTRDADAQTTITAANMGADEWKERIAENLVRVEDDAEGRVQLRLRNTADGGDLVFTPHHTNWDVTYGLYLNLDEPDSAASQERILRAKEALRDADRTVDSLTSFDNNNFENAKNLKQSGSSVGTFSGRQFRHANGTGWFSYDLMIDPASASNHLGVTLYSGDQGRVFDVYVNDEKLKTITTVANAPTKDEQGFYVDTTQLPAKYLEIGENTRWKVDSAGEYVLDEDGKRIPVVTVRFQATGGWAGGVFGVRVDRAASYDATPGLAALAFDTGALAPAFDPAVTDYTLTVPEGTTSVVLDADPHVPSGLVRVDGVLIDDTQGRVVPLPADGSARTVEVVGVAQDHRTATTYRVEIVPGAAAVVPLHVEVSPRCLAGKVYVAVRATNTGDAPVDVTLATPYGERSYPAVAPGANAYQSFAARSVSVPAGTVTVTGSAVLDGPDGPREVTTAYDVPLDARACG</sequence>
<protein>
    <submittedName>
        <fullName evidence="7">Beta-L-arabinofuranosidase domain-containing protein</fullName>
    </submittedName>
</protein>
<feature type="domain" description="Non-reducing end beta-L-arabinofuranosidase-like GH127 catalytic" evidence="2">
    <location>
        <begin position="377"/>
        <end position="787"/>
    </location>
</feature>
<dbReference type="Pfam" id="PF20620">
    <property type="entry name" value="DUF6805"/>
    <property type="match status" value="1"/>
</dbReference>
<dbReference type="PANTHER" id="PTHR31151">
    <property type="entry name" value="PROLINE-TRNA LIGASE (DUF1680)"/>
    <property type="match status" value="1"/>
</dbReference>
<dbReference type="Gene3D" id="2.60.120.200">
    <property type="match status" value="1"/>
</dbReference>
<gene>
    <name evidence="7" type="ORF">ABRQ22_18075</name>
</gene>
<name>A0AAU8FYI8_9MICO</name>
<evidence type="ECO:0000259" key="4">
    <source>
        <dbReference type="Pfam" id="PF20578"/>
    </source>
</evidence>